<dbReference type="Pfam" id="PF03749">
    <property type="entry name" value="SfsA"/>
    <property type="match status" value="1"/>
</dbReference>
<feature type="domain" description="SfsA N-terminal OB" evidence="3">
    <location>
        <begin position="15"/>
        <end position="80"/>
    </location>
</feature>
<evidence type="ECO:0000313" key="5">
    <source>
        <dbReference type="Proteomes" id="UP000007161"/>
    </source>
</evidence>
<dbReference type="GO" id="GO:0003677">
    <property type="term" value="F:DNA binding"/>
    <property type="evidence" value="ECO:0007669"/>
    <property type="project" value="InterPro"/>
</dbReference>
<dbReference type="STRING" id="443254.Marpi_0026"/>
<dbReference type="PANTHER" id="PTHR30545">
    <property type="entry name" value="SUGAR FERMENTATION STIMULATION PROTEIN A"/>
    <property type="match status" value="1"/>
</dbReference>
<feature type="domain" description="Sugar fermentation stimulation protein C-terminal" evidence="2">
    <location>
        <begin position="81"/>
        <end position="207"/>
    </location>
</feature>
<dbReference type="CDD" id="cd22357">
    <property type="entry name" value="SfsA-like"/>
    <property type="match status" value="1"/>
</dbReference>
<proteinExistence type="inferred from homology"/>
<dbReference type="eggNOG" id="COG1489">
    <property type="taxonomic scope" value="Bacteria"/>
</dbReference>
<sequence length="226" mass="26659">MKVIKIESLQTGTFIDRPNRYLAKIEINNEIHEVHVHDPGRLKELLYSGNEVLIKSVSNKKRKTKWDLIAAKKDNKYVLVNSMYHRYIAQKMLEKRFEKLQAEVKYNNSRIDFLGNEKTWIEVKGCTLSINGIALFPDAPTKRGTKHLNELIELKEKGYETEVYILVFSKAEVFSPNFKTDKLFAKTFYKAINKGVKVHPLLFEFQDEWIIYKKELDIMEEDKWII</sequence>
<dbReference type="HOGENOM" id="CLU_052299_1_0_0"/>
<dbReference type="EMBL" id="CP003257">
    <property type="protein sequence ID" value="AEX84486.1"/>
    <property type="molecule type" value="Genomic_DNA"/>
</dbReference>
<evidence type="ECO:0000313" key="4">
    <source>
        <dbReference type="EMBL" id="AEX84486.1"/>
    </source>
</evidence>
<dbReference type="KEGG" id="mpz:Marpi_0026"/>
<keyword evidence="5" id="KW-1185">Reference proteome</keyword>
<evidence type="ECO:0000259" key="3">
    <source>
        <dbReference type="Pfam" id="PF17746"/>
    </source>
</evidence>
<reference evidence="4 5" key="1">
    <citation type="journal article" date="2012" name="J. Bacteriol.">
        <title>Complete Genome Sequence of the Thermophilic, Piezophilic, Heterotrophic Bacterium Marinitoga piezophila KA3.</title>
        <authorList>
            <person name="Lucas S."/>
            <person name="Han J."/>
            <person name="Lapidus A."/>
            <person name="Cheng J.F."/>
            <person name="Goodwin L.A."/>
            <person name="Pitluck S."/>
            <person name="Peters L."/>
            <person name="Mikhailova N."/>
            <person name="Teshima H."/>
            <person name="Detter J.C."/>
            <person name="Han C."/>
            <person name="Tapia R."/>
            <person name="Land M."/>
            <person name="Hauser L."/>
            <person name="Kyrpides N.C."/>
            <person name="Ivanova N."/>
            <person name="Pagani I."/>
            <person name="Vannier P."/>
            <person name="Oger P."/>
            <person name="Bartlett D.H."/>
            <person name="Noll K.M."/>
            <person name="Woyke T."/>
            <person name="Jebbar M."/>
        </authorList>
    </citation>
    <scope>NUCLEOTIDE SEQUENCE [LARGE SCALE GENOMIC DNA]</scope>
    <source>
        <strain evidence="5">DSM 14283 / JCM 11233 / KA3</strain>
    </source>
</reference>
<dbReference type="HAMAP" id="MF_00095">
    <property type="entry name" value="SfsA"/>
    <property type="match status" value="1"/>
</dbReference>
<evidence type="ECO:0000259" key="2">
    <source>
        <dbReference type="Pfam" id="PF03749"/>
    </source>
</evidence>
<dbReference type="RefSeq" id="WP_014295558.1">
    <property type="nucleotide sequence ID" value="NC_016751.1"/>
</dbReference>
<dbReference type="OrthoDB" id="9802365at2"/>
<dbReference type="InterPro" id="IPR040452">
    <property type="entry name" value="SfsA_C"/>
</dbReference>
<dbReference type="Gene3D" id="3.40.1350.60">
    <property type="match status" value="1"/>
</dbReference>
<dbReference type="Pfam" id="PF17746">
    <property type="entry name" value="SfsA_N"/>
    <property type="match status" value="1"/>
</dbReference>
<dbReference type="PANTHER" id="PTHR30545:SF2">
    <property type="entry name" value="SUGAR FERMENTATION STIMULATION PROTEIN A"/>
    <property type="match status" value="1"/>
</dbReference>
<dbReference type="Gene3D" id="2.40.50.580">
    <property type="match status" value="1"/>
</dbReference>
<dbReference type="InterPro" id="IPR041465">
    <property type="entry name" value="SfsA_N"/>
</dbReference>
<reference evidence="5" key="2">
    <citation type="submission" date="2012-01" db="EMBL/GenBank/DDBJ databases">
        <title>Complete sequence of chromosome of Marinitoga piezophila KA3.</title>
        <authorList>
            <person name="Lucas S."/>
            <person name="Han J."/>
            <person name="Lapidus A."/>
            <person name="Cheng J.-F."/>
            <person name="Goodwin L."/>
            <person name="Pitluck S."/>
            <person name="Peters L."/>
            <person name="Mikhailova N."/>
            <person name="Teshima H."/>
            <person name="Detter J.C."/>
            <person name="Han C."/>
            <person name="Tapia R."/>
            <person name="Land M."/>
            <person name="Hauser L."/>
            <person name="Kyrpides N."/>
            <person name="Ivanova N."/>
            <person name="Pagani I."/>
            <person name="Jebbar M."/>
            <person name="Vannier P."/>
            <person name="Oger P."/>
            <person name="Cario A."/>
            <person name="Bartlett D."/>
            <person name="Noll K.M."/>
            <person name="Woyke T."/>
        </authorList>
    </citation>
    <scope>NUCLEOTIDE SEQUENCE [LARGE SCALE GENOMIC DNA]</scope>
    <source>
        <strain evidence="5">DSM 14283 / JCM 11233 / KA3</strain>
    </source>
</reference>
<accession>H2J2P2</accession>
<dbReference type="AlphaFoldDB" id="H2J2P2"/>
<comment type="similarity">
    <text evidence="1">Belongs to the SfsA family.</text>
</comment>
<protein>
    <recommendedName>
        <fullName evidence="1">Sugar fermentation stimulation protein homolog</fullName>
    </recommendedName>
</protein>
<dbReference type="NCBIfam" id="TIGR00230">
    <property type="entry name" value="sfsA"/>
    <property type="match status" value="1"/>
</dbReference>
<gene>
    <name evidence="1" type="primary">sfsA</name>
    <name evidence="4" type="ordered locus">Marpi_0026</name>
</gene>
<evidence type="ECO:0000256" key="1">
    <source>
        <dbReference type="HAMAP-Rule" id="MF_00095"/>
    </source>
</evidence>
<dbReference type="InterPro" id="IPR005224">
    <property type="entry name" value="SfsA"/>
</dbReference>
<organism evidence="4 5">
    <name type="scientific">Marinitoga piezophila (strain DSM 14283 / JCM 11233 / KA3)</name>
    <dbReference type="NCBI Taxonomy" id="443254"/>
    <lineage>
        <taxon>Bacteria</taxon>
        <taxon>Thermotogati</taxon>
        <taxon>Thermotogota</taxon>
        <taxon>Thermotogae</taxon>
        <taxon>Petrotogales</taxon>
        <taxon>Petrotogaceae</taxon>
        <taxon>Marinitoga</taxon>
    </lineage>
</organism>
<dbReference type="Proteomes" id="UP000007161">
    <property type="component" value="Chromosome"/>
</dbReference>
<name>H2J2P2_MARPK</name>